<dbReference type="AlphaFoldDB" id="A0AAD1ZME0"/>
<dbReference type="InterPro" id="IPR051348">
    <property type="entry name" value="U-box_ubiquitin_ligases"/>
</dbReference>
<comment type="catalytic activity">
    <reaction evidence="1">
        <text>S-ubiquitinyl-[E2 ubiquitin-conjugating enzyme]-L-cysteine + [acceptor protein]-L-lysine = [E2 ubiquitin-conjugating enzyme]-L-cysteine + N(6)-ubiquitinyl-[acceptor protein]-L-lysine.</text>
        <dbReference type="EC" id="2.3.2.27"/>
    </reaction>
</comment>
<keyword evidence="12" id="KW-1185">Reference proteome</keyword>
<evidence type="ECO:0000259" key="9">
    <source>
        <dbReference type="PROSITE" id="PS50011"/>
    </source>
</evidence>
<feature type="binding site" evidence="7">
    <location>
        <position position="531"/>
    </location>
    <ligand>
        <name>ATP</name>
        <dbReference type="ChEBI" id="CHEBI:30616"/>
    </ligand>
</feature>
<evidence type="ECO:0000256" key="3">
    <source>
        <dbReference type="ARBA" id="ARBA00004906"/>
    </source>
</evidence>
<dbReference type="PROSITE" id="PS50011">
    <property type="entry name" value="PROTEIN_KINASE_DOM"/>
    <property type="match status" value="1"/>
</dbReference>
<evidence type="ECO:0000313" key="11">
    <source>
        <dbReference type="EMBL" id="CAI9770511.1"/>
    </source>
</evidence>
<gene>
    <name evidence="11" type="ORF">FPE_LOCUS17941</name>
</gene>
<evidence type="ECO:0000256" key="7">
    <source>
        <dbReference type="PROSITE-ProRule" id="PRU10141"/>
    </source>
</evidence>
<dbReference type="PANTHER" id="PTHR45647">
    <property type="entry name" value="OS02G0152300 PROTEIN"/>
    <property type="match status" value="1"/>
</dbReference>
<keyword evidence="5" id="KW-0808">Transferase</keyword>
<dbReference type="GO" id="GO:0016567">
    <property type="term" value="P:protein ubiquitination"/>
    <property type="evidence" value="ECO:0007669"/>
    <property type="project" value="InterPro"/>
</dbReference>
<evidence type="ECO:0000256" key="6">
    <source>
        <dbReference type="ARBA" id="ARBA00022786"/>
    </source>
</evidence>
<dbReference type="Gene3D" id="3.30.40.10">
    <property type="entry name" value="Zinc/RING finger domain, C3HC4 (zinc finger)"/>
    <property type="match status" value="1"/>
</dbReference>
<evidence type="ECO:0000256" key="2">
    <source>
        <dbReference type="ARBA" id="ARBA00003861"/>
    </source>
</evidence>
<dbReference type="InterPro" id="IPR017441">
    <property type="entry name" value="Protein_kinase_ATP_BS"/>
</dbReference>
<name>A0AAD1ZME0_9LAMI</name>
<evidence type="ECO:0000256" key="1">
    <source>
        <dbReference type="ARBA" id="ARBA00000900"/>
    </source>
</evidence>
<dbReference type="SMART" id="SM00504">
    <property type="entry name" value="Ubox"/>
    <property type="match status" value="1"/>
</dbReference>
<organism evidence="11 12">
    <name type="scientific">Fraxinus pennsylvanica</name>
    <dbReference type="NCBI Taxonomy" id="56036"/>
    <lineage>
        <taxon>Eukaryota</taxon>
        <taxon>Viridiplantae</taxon>
        <taxon>Streptophyta</taxon>
        <taxon>Embryophyta</taxon>
        <taxon>Tracheophyta</taxon>
        <taxon>Spermatophyta</taxon>
        <taxon>Magnoliopsida</taxon>
        <taxon>eudicotyledons</taxon>
        <taxon>Gunneridae</taxon>
        <taxon>Pentapetalae</taxon>
        <taxon>asterids</taxon>
        <taxon>lamiids</taxon>
        <taxon>Lamiales</taxon>
        <taxon>Oleaceae</taxon>
        <taxon>Oleeae</taxon>
        <taxon>Fraxinus</taxon>
    </lineage>
</organism>
<feature type="coiled-coil region" evidence="8">
    <location>
        <begin position="350"/>
        <end position="464"/>
    </location>
</feature>
<dbReference type="CDD" id="cd16655">
    <property type="entry name" value="RING-Ubox_WDSUB1-like"/>
    <property type="match status" value="1"/>
</dbReference>
<keyword evidence="6" id="KW-0833">Ubl conjugation pathway</keyword>
<dbReference type="SUPFAM" id="SSF57850">
    <property type="entry name" value="RING/U-box"/>
    <property type="match status" value="1"/>
</dbReference>
<dbReference type="InterPro" id="IPR001245">
    <property type="entry name" value="Ser-Thr/Tyr_kinase_cat_dom"/>
</dbReference>
<dbReference type="InterPro" id="IPR003613">
    <property type="entry name" value="Ubox_domain"/>
</dbReference>
<dbReference type="EC" id="2.3.2.27" evidence="4"/>
<comment type="function">
    <text evidence="2">Functions as an E3 ubiquitin ligase.</text>
</comment>
<dbReference type="PROSITE" id="PS00107">
    <property type="entry name" value="PROTEIN_KINASE_ATP"/>
    <property type="match status" value="1"/>
</dbReference>
<feature type="domain" description="Protein kinase" evidence="9">
    <location>
        <begin position="504"/>
        <end position="773"/>
    </location>
</feature>
<dbReference type="PROSITE" id="PS51698">
    <property type="entry name" value="U_BOX"/>
    <property type="match status" value="1"/>
</dbReference>
<evidence type="ECO:0000256" key="8">
    <source>
        <dbReference type="SAM" id="Coils"/>
    </source>
</evidence>
<dbReference type="Gene3D" id="1.10.510.10">
    <property type="entry name" value="Transferase(Phosphotransferase) domain 1"/>
    <property type="match status" value="1"/>
</dbReference>
<dbReference type="InterPro" id="IPR011009">
    <property type="entry name" value="Kinase-like_dom_sf"/>
</dbReference>
<protein>
    <recommendedName>
        <fullName evidence="4">RING-type E3 ubiquitin transferase</fullName>
        <ecNumber evidence="4">2.3.2.27</ecNumber>
    </recommendedName>
</protein>
<keyword evidence="7" id="KW-0547">Nucleotide-binding</keyword>
<evidence type="ECO:0000313" key="12">
    <source>
        <dbReference type="Proteomes" id="UP000834106"/>
    </source>
</evidence>
<dbReference type="GO" id="GO:0061630">
    <property type="term" value="F:ubiquitin protein ligase activity"/>
    <property type="evidence" value="ECO:0007669"/>
    <property type="project" value="UniProtKB-EC"/>
</dbReference>
<feature type="domain" description="U-box" evidence="10">
    <location>
        <begin position="777"/>
        <end position="847"/>
    </location>
</feature>
<dbReference type="Proteomes" id="UP000834106">
    <property type="component" value="Chromosome 11"/>
</dbReference>
<dbReference type="GO" id="GO:0004672">
    <property type="term" value="F:protein kinase activity"/>
    <property type="evidence" value="ECO:0007669"/>
    <property type="project" value="InterPro"/>
</dbReference>
<dbReference type="InterPro" id="IPR013083">
    <property type="entry name" value="Znf_RING/FYVE/PHD"/>
</dbReference>
<dbReference type="Pfam" id="PF07714">
    <property type="entry name" value="PK_Tyr_Ser-Thr"/>
    <property type="match status" value="1"/>
</dbReference>
<reference evidence="11" key="1">
    <citation type="submission" date="2023-05" db="EMBL/GenBank/DDBJ databases">
        <authorList>
            <person name="Huff M."/>
        </authorList>
    </citation>
    <scope>NUCLEOTIDE SEQUENCE</scope>
</reference>
<dbReference type="Pfam" id="PF04564">
    <property type="entry name" value="U-box"/>
    <property type="match status" value="1"/>
</dbReference>
<evidence type="ECO:0000256" key="5">
    <source>
        <dbReference type="ARBA" id="ARBA00022679"/>
    </source>
</evidence>
<dbReference type="Gene3D" id="3.30.200.20">
    <property type="entry name" value="Phosphorylase Kinase, domain 1"/>
    <property type="match status" value="1"/>
</dbReference>
<keyword evidence="8" id="KW-0175">Coiled coil</keyword>
<dbReference type="PANTHER" id="PTHR45647:SF43">
    <property type="entry name" value="OS10G0100500 PROTEIN"/>
    <property type="match status" value="1"/>
</dbReference>
<proteinExistence type="predicted"/>
<sequence>MEVLGPHPAPLKVFASGFSPPSNFRQGFERSSHEVDSRMLDITVSPAPDNDYITGFSPPASFRLGLDRSSHPVDSQLPEIAEESGCAVHVAVGKSVKKTVALLDWTFRTFGSKEICILHVHRPSPLIPTLLGKLPASQANPEMVAAFRNEEKEETTKLLCNYLIICSKSKVKARVITTEADEVQKGIVDLVNTHSIKKLVIGAIPDFMKGKKSSCKASRAARDIPSYCEIRFVNKGKLVWTRQTSESTSFVPICPAYAQNLRFQSLHIDKNKAETSSLCVESSRDPFRCQDVSTSTSFSSGSDYTSAAESRVSSVFSTKAEEESLYSLLTELEIKAEESKDEAFLELSKHKKLETNVMDAVNKVKALEIAYSEEVKLREEAQDAMRATILEQDELVEETEKITYELHKTMRNIALLDSRVQEANRRREELAGELELIQASVATLRKEKQKLQRQKNEATRWLDRWRSHGRYGDADPDKPFWLKGDTSVLAVFSLSDVHAATCNFSESFRIGQGGYGTVYKGEMLDRTVAIKNLHPYAMQGQTEVYKEVQVLGKLRHPHVVGLIGVCPEAWSLVYEYLPGGNLQTRLFHYSSIGPLNWKNRARIVANVASGLLFLHSSKPEKLVHGNLKLENILLDSENSCRISDYGIRMLITNKTIRCPSFRHCAESNGAFAYQDPEFHRTGTLTPKSDIYSFGLIILQLLTGRTTTGLVSEVRRAVSSGKVASILDLSAGEWSSYVARRLVDLGLQCCESNSRDRPELSPTLVRELERLPVLEEQEVPLFFLCPILQEIMHDPQVAADGFTYEGEALRGWLENGHETSPMTNLKLSHLNLTPNHALQIAIQDWLCK</sequence>
<comment type="pathway">
    <text evidence="3">Protein modification; protein ubiquitination.</text>
</comment>
<dbReference type="InterPro" id="IPR000719">
    <property type="entry name" value="Prot_kinase_dom"/>
</dbReference>
<dbReference type="EMBL" id="OU503046">
    <property type="protein sequence ID" value="CAI9770511.1"/>
    <property type="molecule type" value="Genomic_DNA"/>
</dbReference>
<dbReference type="CDD" id="cd01989">
    <property type="entry name" value="USP_STK_Ubox_N"/>
    <property type="match status" value="1"/>
</dbReference>
<evidence type="ECO:0000259" key="10">
    <source>
        <dbReference type="PROSITE" id="PS51698"/>
    </source>
</evidence>
<dbReference type="SUPFAM" id="SSF56112">
    <property type="entry name" value="Protein kinase-like (PK-like)"/>
    <property type="match status" value="1"/>
</dbReference>
<evidence type="ECO:0000256" key="4">
    <source>
        <dbReference type="ARBA" id="ARBA00012483"/>
    </source>
</evidence>
<dbReference type="GO" id="GO:0005524">
    <property type="term" value="F:ATP binding"/>
    <property type="evidence" value="ECO:0007669"/>
    <property type="project" value="UniProtKB-UniRule"/>
</dbReference>
<keyword evidence="7" id="KW-0067">ATP-binding</keyword>
<accession>A0AAD1ZME0</accession>